<organism evidence="1">
    <name type="scientific">Arion vulgaris</name>
    <dbReference type="NCBI Taxonomy" id="1028688"/>
    <lineage>
        <taxon>Eukaryota</taxon>
        <taxon>Metazoa</taxon>
        <taxon>Spiralia</taxon>
        <taxon>Lophotrochozoa</taxon>
        <taxon>Mollusca</taxon>
        <taxon>Gastropoda</taxon>
        <taxon>Heterobranchia</taxon>
        <taxon>Euthyneura</taxon>
        <taxon>Panpulmonata</taxon>
        <taxon>Eupulmonata</taxon>
        <taxon>Stylommatophora</taxon>
        <taxon>Helicina</taxon>
        <taxon>Arionoidea</taxon>
        <taxon>Arionidae</taxon>
        <taxon>Arion</taxon>
    </lineage>
</organism>
<feature type="non-terminal residue" evidence="1">
    <location>
        <position position="78"/>
    </location>
</feature>
<name>A0A0B6XW20_9EUPU</name>
<protein>
    <submittedName>
        <fullName evidence="1">Uncharacterized protein</fullName>
    </submittedName>
</protein>
<dbReference type="EMBL" id="HACG01000570">
    <property type="protein sequence ID" value="CEK47435.1"/>
    <property type="molecule type" value="Transcribed_RNA"/>
</dbReference>
<gene>
    <name evidence="1" type="primary">ORF1361</name>
</gene>
<accession>A0A0B6XW20</accession>
<proteinExistence type="predicted"/>
<dbReference type="AlphaFoldDB" id="A0A0B6XW20"/>
<reference evidence="1" key="1">
    <citation type="submission" date="2014-12" db="EMBL/GenBank/DDBJ databases">
        <title>Insight into the proteome of Arion vulgaris.</title>
        <authorList>
            <person name="Aradska J."/>
            <person name="Bulat T."/>
            <person name="Smidak R."/>
            <person name="Sarate P."/>
            <person name="Gangsoo J."/>
            <person name="Sialana F."/>
            <person name="Bilban M."/>
            <person name="Lubec G."/>
        </authorList>
    </citation>
    <scope>NUCLEOTIDE SEQUENCE</scope>
    <source>
        <tissue evidence="1">Skin</tissue>
    </source>
</reference>
<evidence type="ECO:0000313" key="1">
    <source>
        <dbReference type="EMBL" id="CEK47435.1"/>
    </source>
</evidence>
<feature type="non-terminal residue" evidence="1">
    <location>
        <position position="1"/>
    </location>
</feature>
<sequence>TTDNGKRNVNKNIDSESNIFVNENQVSPFVNKQKQQLSTSLTSLETIEQVEGEHMEFVIKTNPVKPGTFQRSSENKFS</sequence>